<gene>
    <name evidence="1" type="ORF">RF091_13755</name>
</gene>
<sequence>MLMKSMFWRSWCRRIVDGMALLGGVAATRSETDKHSAWHEYALFVGAAFQRMLADDKPAVKRFHTFFDDWSIRNSGGIPPSIIIRVWLDEEGGVARLDTVSVLEERQAITADLQQILTARPIDKRPPAGMPMPLLVRLWLTYRE</sequence>
<dbReference type="AlphaFoldDB" id="A0ABD5BJM6"/>
<evidence type="ECO:0008006" key="3">
    <source>
        <dbReference type="Google" id="ProtNLM"/>
    </source>
</evidence>
<name>A0ABD5BJM6_SERMA</name>
<dbReference type="RefSeq" id="WP_052133436.1">
    <property type="nucleotide sequence ID" value="NZ_CBDHWN010000088.1"/>
</dbReference>
<dbReference type="EMBL" id="JAVIPQ010000210">
    <property type="protein sequence ID" value="MDQ9556572.1"/>
    <property type="molecule type" value="Genomic_DNA"/>
</dbReference>
<dbReference type="Proteomes" id="UP001234811">
    <property type="component" value="Unassembled WGS sequence"/>
</dbReference>
<evidence type="ECO:0000313" key="2">
    <source>
        <dbReference type="Proteomes" id="UP001234811"/>
    </source>
</evidence>
<proteinExistence type="predicted"/>
<evidence type="ECO:0000313" key="1">
    <source>
        <dbReference type="EMBL" id="MDQ9556572.1"/>
    </source>
</evidence>
<organism evidence="1 2">
    <name type="scientific">Serratia marcescens</name>
    <dbReference type="NCBI Taxonomy" id="615"/>
    <lineage>
        <taxon>Bacteria</taxon>
        <taxon>Pseudomonadati</taxon>
        <taxon>Pseudomonadota</taxon>
        <taxon>Gammaproteobacteria</taxon>
        <taxon>Enterobacterales</taxon>
        <taxon>Yersiniaceae</taxon>
        <taxon>Serratia</taxon>
    </lineage>
</organism>
<protein>
    <recommendedName>
        <fullName evidence="3">TonB C-terminal domain-containing protein</fullName>
    </recommendedName>
</protein>
<accession>A0ABD5BJM6</accession>
<reference evidence="1 2" key="1">
    <citation type="submission" date="2023-07" db="EMBL/GenBank/DDBJ databases">
        <title>Pathogens genome sequencing project 196.</title>
        <authorList>
            <person name="Cao X."/>
        </authorList>
    </citation>
    <scope>NUCLEOTIDE SEQUENCE [LARGE SCALE GENOMIC DNA]</scope>
    <source>
        <strain evidence="1 2">SM41</strain>
    </source>
</reference>
<comment type="caution">
    <text evidence="1">The sequence shown here is derived from an EMBL/GenBank/DDBJ whole genome shotgun (WGS) entry which is preliminary data.</text>
</comment>